<dbReference type="Proteomes" id="UP000050326">
    <property type="component" value="Unassembled WGS sequence"/>
</dbReference>
<dbReference type="AlphaFoldDB" id="A0A0P8W622"/>
<dbReference type="RefSeq" id="WP_054875338.1">
    <property type="nucleotide sequence ID" value="NZ_LKET01000032.1"/>
</dbReference>
<dbReference type="SUPFAM" id="SSF52141">
    <property type="entry name" value="Uracil-DNA glycosylase-like"/>
    <property type="match status" value="1"/>
</dbReference>
<dbReference type="EMBL" id="LKET01000032">
    <property type="protein sequence ID" value="KPU44143.1"/>
    <property type="molecule type" value="Genomic_DNA"/>
</dbReference>
<organism evidence="2 3">
    <name type="scientific">Oxobacter pfennigii</name>
    <dbReference type="NCBI Taxonomy" id="36849"/>
    <lineage>
        <taxon>Bacteria</taxon>
        <taxon>Bacillati</taxon>
        <taxon>Bacillota</taxon>
        <taxon>Clostridia</taxon>
        <taxon>Eubacteriales</taxon>
        <taxon>Clostridiaceae</taxon>
        <taxon>Oxobacter</taxon>
    </lineage>
</organism>
<dbReference type="Gene3D" id="3.40.470.10">
    <property type="entry name" value="Uracil-DNA glycosylase-like domain"/>
    <property type="match status" value="1"/>
</dbReference>
<reference evidence="2 3" key="1">
    <citation type="submission" date="2015-09" db="EMBL/GenBank/DDBJ databases">
        <title>Genome sequence of Oxobacter pfennigii DSM 3222.</title>
        <authorList>
            <person name="Poehlein A."/>
            <person name="Bengelsdorf F.R."/>
            <person name="Schiel-Bengelsdorf B."/>
            <person name="Duerre P."/>
            <person name="Daniel R."/>
        </authorList>
    </citation>
    <scope>NUCLEOTIDE SEQUENCE [LARGE SCALE GENOMIC DNA]</scope>
    <source>
        <strain evidence="2 3">DSM 3222</strain>
    </source>
</reference>
<evidence type="ECO:0000313" key="3">
    <source>
        <dbReference type="Proteomes" id="UP000050326"/>
    </source>
</evidence>
<keyword evidence="3" id="KW-1185">Reference proteome</keyword>
<name>A0A0P8W622_9CLOT</name>
<dbReference type="InterPro" id="IPR036895">
    <property type="entry name" value="Uracil-DNA_glycosylase-like_sf"/>
</dbReference>
<protein>
    <recommendedName>
        <fullName evidence="1">Uracil-DNA glycosylase-like domain-containing protein</fullName>
    </recommendedName>
</protein>
<gene>
    <name evidence="2" type="ORF">OXPF_23100</name>
</gene>
<dbReference type="Pfam" id="PF03167">
    <property type="entry name" value="UDG"/>
    <property type="match status" value="1"/>
</dbReference>
<evidence type="ECO:0000313" key="2">
    <source>
        <dbReference type="EMBL" id="KPU44143.1"/>
    </source>
</evidence>
<dbReference type="InterPro" id="IPR005122">
    <property type="entry name" value="Uracil-DNA_glycosylase-like"/>
</dbReference>
<accession>A0A0P8W622</accession>
<sequence length="233" mass="27191">MFRNDLPSLLFEKIYKVEPYPDSVEPVPRMIEETAFFPGGKGLWMENTTNILPSILVLGQDFSALKEYLKIVNSKSKDLECPTWRNIIKLFKEADISLSECFFSNVFMGLRKTESMVGKFPGFKDKEFTQRNLEFLAFQIEIIKPKLIITLGRYAINMLANLSSQTLKSWKKAKSFNDIDEAIKFDVEFRNHRCNCVSLVHPCMRHSNIKRRRYNNYMGNHAELNMLRDALNQ</sequence>
<comment type="caution">
    <text evidence="2">The sequence shown here is derived from an EMBL/GenBank/DDBJ whole genome shotgun (WGS) entry which is preliminary data.</text>
</comment>
<proteinExistence type="predicted"/>
<evidence type="ECO:0000259" key="1">
    <source>
        <dbReference type="Pfam" id="PF03167"/>
    </source>
</evidence>
<dbReference type="OrthoDB" id="5290748at2"/>
<feature type="domain" description="Uracil-DNA glycosylase-like" evidence="1">
    <location>
        <begin position="89"/>
        <end position="205"/>
    </location>
</feature>